<dbReference type="PROSITE" id="PS50931">
    <property type="entry name" value="HTH_LYSR"/>
    <property type="match status" value="1"/>
</dbReference>
<feature type="domain" description="HTH lysR-type" evidence="5">
    <location>
        <begin position="1"/>
        <end position="59"/>
    </location>
</feature>
<dbReference type="InterPro" id="IPR000847">
    <property type="entry name" value="LysR_HTH_N"/>
</dbReference>
<organism evidence="6 7">
    <name type="scientific">Paraburkholderia ferrariae</name>
    <dbReference type="NCBI Taxonomy" id="386056"/>
    <lineage>
        <taxon>Bacteria</taxon>
        <taxon>Pseudomonadati</taxon>
        <taxon>Pseudomonadota</taxon>
        <taxon>Betaproteobacteria</taxon>
        <taxon>Burkholderiales</taxon>
        <taxon>Burkholderiaceae</taxon>
        <taxon>Paraburkholderia</taxon>
    </lineage>
</organism>
<dbReference type="Gene3D" id="3.40.190.290">
    <property type="match status" value="1"/>
</dbReference>
<dbReference type="PRINTS" id="PR00039">
    <property type="entry name" value="HTHLYSR"/>
</dbReference>
<keyword evidence="4" id="KW-0804">Transcription</keyword>
<evidence type="ECO:0000256" key="4">
    <source>
        <dbReference type="ARBA" id="ARBA00023163"/>
    </source>
</evidence>
<dbReference type="InterPro" id="IPR036390">
    <property type="entry name" value="WH_DNA-bd_sf"/>
</dbReference>
<dbReference type="InterPro" id="IPR036388">
    <property type="entry name" value="WH-like_DNA-bd_sf"/>
</dbReference>
<evidence type="ECO:0000256" key="1">
    <source>
        <dbReference type="ARBA" id="ARBA00009437"/>
    </source>
</evidence>
<comment type="similarity">
    <text evidence="1">Belongs to the LysR transcriptional regulatory family.</text>
</comment>
<dbReference type="PANTHER" id="PTHR30537">
    <property type="entry name" value="HTH-TYPE TRANSCRIPTIONAL REGULATOR"/>
    <property type="match status" value="1"/>
</dbReference>
<protein>
    <submittedName>
        <fullName evidence="6">LysR family transcriptional regulator</fullName>
    </submittedName>
</protein>
<dbReference type="Pfam" id="PF00126">
    <property type="entry name" value="HTH_1"/>
    <property type="match status" value="1"/>
</dbReference>
<keyword evidence="7" id="KW-1185">Reference proteome</keyword>
<dbReference type="Proteomes" id="UP001489897">
    <property type="component" value="Unassembled WGS sequence"/>
</dbReference>
<keyword evidence="3" id="KW-0238">DNA-binding</keyword>
<gene>
    <name evidence="6" type="ORF">VSR73_08290</name>
</gene>
<dbReference type="Gene3D" id="1.10.10.10">
    <property type="entry name" value="Winged helix-like DNA-binding domain superfamily/Winged helix DNA-binding domain"/>
    <property type="match status" value="1"/>
</dbReference>
<dbReference type="RefSeq" id="WP_342946410.1">
    <property type="nucleotide sequence ID" value="NZ_JAYMRV010000002.1"/>
</dbReference>
<evidence type="ECO:0000256" key="2">
    <source>
        <dbReference type="ARBA" id="ARBA00023015"/>
    </source>
</evidence>
<evidence type="ECO:0000259" key="5">
    <source>
        <dbReference type="PROSITE" id="PS50931"/>
    </source>
</evidence>
<dbReference type="EMBL" id="JAYMRV010000002">
    <property type="protein sequence ID" value="MEM5421064.1"/>
    <property type="molecule type" value="Genomic_DNA"/>
</dbReference>
<dbReference type="Pfam" id="PF03466">
    <property type="entry name" value="LysR_substrate"/>
    <property type="match status" value="1"/>
</dbReference>
<evidence type="ECO:0000313" key="7">
    <source>
        <dbReference type="Proteomes" id="UP001489897"/>
    </source>
</evidence>
<reference evidence="6 7" key="1">
    <citation type="submission" date="2024-01" db="EMBL/GenBank/DDBJ databases">
        <title>The diversity of rhizobia nodulating Mimosa spp. in eleven states of Brazil covering several biomes is determined by host plant, location, and edaphic factors.</title>
        <authorList>
            <person name="Rouws L."/>
            <person name="Barauna A."/>
            <person name="Beukes C."/>
            <person name="De Faria S.M."/>
            <person name="Gross E."/>
            <person name="Dos Reis Junior F.B."/>
            <person name="Simon M."/>
            <person name="Maluk M."/>
            <person name="Odee D.W."/>
            <person name="Kenicer G."/>
            <person name="Young J.P.W."/>
            <person name="Reis V.M."/>
            <person name="Zilli J."/>
            <person name="James E.K."/>
        </authorList>
    </citation>
    <scope>NUCLEOTIDE SEQUENCE [LARGE SCALE GENOMIC DNA]</scope>
    <source>
        <strain evidence="6 7">JPY167</strain>
    </source>
</reference>
<evidence type="ECO:0000256" key="3">
    <source>
        <dbReference type="ARBA" id="ARBA00023125"/>
    </source>
</evidence>
<sequence>MNLLEAMRIYILAVERGSISGAARDANIGQPAASERIERLEKYLGCRLLLRNARTFKCTPEGEVFYARSKKILAAAEQAVAEVRSDGQTPTGTIRIGAPHCFGEVLLPSALGFVHEAYPQLDIDLALNDRVVELYTEGIDISFRQGPVGDGTFHAFRLGHVERTLVASPDYLAGHAPIVEPSDLTGHAFIRIKSMFGTDHLPLADEFAKRDNVAIRTTITTNHWRAMYQMIRNGMGIGVVETFACVDALASGELVPLLPQYCVPPQELHLLIRAQRPIPTRVHTVAEIMKQCVPDLLRTLTVKICPDREPYRAG</sequence>
<dbReference type="SUPFAM" id="SSF46785">
    <property type="entry name" value="Winged helix' DNA-binding domain"/>
    <property type="match status" value="1"/>
</dbReference>
<keyword evidence="2" id="KW-0805">Transcription regulation</keyword>
<dbReference type="CDD" id="cd08422">
    <property type="entry name" value="PBP2_CrgA_like"/>
    <property type="match status" value="1"/>
</dbReference>
<proteinExistence type="inferred from homology"/>
<dbReference type="SUPFAM" id="SSF53850">
    <property type="entry name" value="Periplasmic binding protein-like II"/>
    <property type="match status" value="1"/>
</dbReference>
<comment type="caution">
    <text evidence="6">The sequence shown here is derived from an EMBL/GenBank/DDBJ whole genome shotgun (WGS) entry which is preliminary data.</text>
</comment>
<accession>A0ABU9RLW4</accession>
<dbReference type="InterPro" id="IPR058163">
    <property type="entry name" value="LysR-type_TF_proteobact-type"/>
</dbReference>
<dbReference type="InterPro" id="IPR005119">
    <property type="entry name" value="LysR_subst-bd"/>
</dbReference>
<evidence type="ECO:0000313" key="6">
    <source>
        <dbReference type="EMBL" id="MEM5421064.1"/>
    </source>
</evidence>
<dbReference type="PANTHER" id="PTHR30537:SF5">
    <property type="entry name" value="HTH-TYPE TRANSCRIPTIONAL ACTIVATOR TTDR-RELATED"/>
    <property type="match status" value="1"/>
</dbReference>
<name>A0ABU9RLW4_9BURK</name>